<sequence>MKKLIQAKTQIKKQQGLQRSLQRKAQKIKFLTKTRGETPNQRALTHTLESVTLVAKMKQFKVQQMCENQIMKENLPNLIGKSTFRKGISRLENTQQKLKKEIHTNHAIKESIIIQIKLITSFTNY</sequence>
<dbReference type="EMBL" id="LDAU01000102">
    <property type="protein sequence ID" value="KRX06040.1"/>
    <property type="molecule type" value="Genomic_DNA"/>
</dbReference>
<evidence type="ECO:0000313" key="2">
    <source>
        <dbReference type="Proteomes" id="UP000054937"/>
    </source>
</evidence>
<reference evidence="1 2" key="1">
    <citation type="journal article" date="2015" name="Sci. Rep.">
        <title>Genome of the facultative scuticociliatosis pathogen Pseudocohnilembus persalinus provides insight into its virulence through horizontal gene transfer.</title>
        <authorList>
            <person name="Xiong J."/>
            <person name="Wang G."/>
            <person name="Cheng J."/>
            <person name="Tian M."/>
            <person name="Pan X."/>
            <person name="Warren A."/>
            <person name="Jiang C."/>
            <person name="Yuan D."/>
            <person name="Miao W."/>
        </authorList>
    </citation>
    <scope>NUCLEOTIDE SEQUENCE [LARGE SCALE GENOMIC DNA]</scope>
    <source>
        <strain evidence="1">36N120E</strain>
    </source>
</reference>
<dbReference type="Proteomes" id="UP000054937">
    <property type="component" value="Unassembled WGS sequence"/>
</dbReference>
<evidence type="ECO:0000313" key="1">
    <source>
        <dbReference type="EMBL" id="KRX06040.1"/>
    </source>
</evidence>
<organism evidence="1 2">
    <name type="scientific">Pseudocohnilembus persalinus</name>
    <name type="common">Ciliate</name>
    <dbReference type="NCBI Taxonomy" id="266149"/>
    <lineage>
        <taxon>Eukaryota</taxon>
        <taxon>Sar</taxon>
        <taxon>Alveolata</taxon>
        <taxon>Ciliophora</taxon>
        <taxon>Intramacronucleata</taxon>
        <taxon>Oligohymenophorea</taxon>
        <taxon>Scuticociliatia</taxon>
        <taxon>Philasterida</taxon>
        <taxon>Pseudocohnilembidae</taxon>
        <taxon>Pseudocohnilembus</taxon>
    </lineage>
</organism>
<name>A0A0V0QVS7_PSEPJ</name>
<proteinExistence type="predicted"/>
<dbReference type="InParanoid" id="A0A0V0QVS7"/>
<comment type="caution">
    <text evidence="1">The sequence shown here is derived from an EMBL/GenBank/DDBJ whole genome shotgun (WGS) entry which is preliminary data.</text>
</comment>
<dbReference type="AlphaFoldDB" id="A0A0V0QVS7"/>
<keyword evidence="2" id="KW-1185">Reference proteome</keyword>
<protein>
    <submittedName>
        <fullName evidence="1">Uncharacterized protein</fullName>
    </submittedName>
</protein>
<accession>A0A0V0QVS7</accession>
<gene>
    <name evidence="1" type="ORF">PPERSA_01118</name>
</gene>